<dbReference type="InterPro" id="IPR029787">
    <property type="entry name" value="Nucleotide_cyclase"/>
</dbReference>
<dbReference type="SMART" id="SM00267">
    <property type="entry name" value="GGDEF"/>
    <property type="match status" value="1"/>
</dbReference>
<dbReference type="SMART" id="SM00052">
    <property type="entry name" value="EAL"/>
    <property type="match status" value="1"/>
</dbReference>
<dbReference type="SMART" id="SM00086">
    <property type="entry name" value="PAC"/>
    <property type="match status" value="2"/>
</dbReference>
<feature type="transmembrane region" description="Helical" evidence="2">
    <location>
        <begin position="71"/>
        <end position="90"/>
    </location>
</feature>
<dbReference type="InterPro" id="IPR052155">
    <property type="entry name" value="Biofilm_reg_signaling"/>
</dbReference>
<dbReference type="InterPro" id="IPR000700">
    <property type="entry name" value="PAS-assoc_C"/>
</dbReference>
<dbReference type="InterPro" id="IPR001633">
    <property type="entry name" value="EAL_dom"/>
</dbReference>
<dbReference type="Pfam" id="PF13426">
    <property type="entry name" value="PAS_9"/>
    <property type="match status" value="1"/>
</dbReference>
<sequence>MSDWFSQNPGLIYQIYGLSFFVLGVVAYVLPRRDTTLRFARHVWLLAAFGVLHGTLEFVEWYRLQSSDPRLAVLATLLLTLSFVPLMEFGRRTLAEGQGIRISPVWLYGLVAAAVVALMLPAANPMEGLAAGARYFIGLPGALLAGFGLLALRNSGGGRIDVIADERHLPPWITVVGAALLVYALLTPWLTTAAAGLPAWLPTSGDFLSATGIPIQLLRALCAVAATIGLVNLVRHASAYSSDDLISVLDTIDGVVYRHKNAPDWPLVYLAGNMEELSGYQLHEFLDPNTITIGSLIHPEDRGLLWNETQKALKENRRFELIYRIVTRTGETRWIQERGQGIYGNDGELLYLQGHVMDASGLMAANEELRRERAALEDFRSTLDRLLDGVFMFDPDTLQFTYVNQGAVDQVGYSRDELLTLHPYDIKPEFPEPRFRQLVEPLRNGSRPSLRLETTHRTRDGNLVPVEIFLQYVKPDGGEARYLAISHDITQRLRDRDALMKALSELRESERKQAELLSVAQREQSRMAALLSGMSIGILFEDRHERVEYVNPAFRRMWAIPEGIELVGRPSREVLEHSTHRFARPDHASKHILHVLDTHEISERFEVDLYDGRILTQLSYPVPDPDGRIIGRLWIYEDVTHERQTAQQLIYLAEHDALTGLHNRHRFQQHLEQMINRARRTDGRFALLYFDLDEFKYINDTFGHRAGDTVLVRAAGEVASLVRSDEMFARLGGDEFAVLVELRKGDEPVGLAERIIHAISAIPFRFRGSNLRLTASIGIACFPEHGDNAEDLVAHADTAMYQAKDNGKNTWAHYDANRNTAAAMVARMTWSSRIAQALERGLLELHFQGIYHTRDGSLSHLESLVRMRDPMDEGRLVMPNQFIPVAEKTGQILEIDRWVIQRSIERLAAHPKLSALSVNISARSLDDATLPQFIDDELRRQKVEPKRFIIELTETAAVVEMQDAQRFIEALQHTGCLICLDDFGSGFSTFAYLKYLNIQILKIDGMFIRDLPNNRDNQAFVKAMIDVARGLDKVTVAEFVEDGDTLKMLREFGVDMAQGYHLDRPSAEHPSLGTL</sequence>
<feature type="domain" description="PAS" evidence="3">
    <location>
        <begin position="241"/>
        <end position="316"/>
    </location>
</feature>
<dbReference type="Proteomes" id="UP000189462">
    <property type="component" value="Unassembled WGS sequence"/>
</dbReference>
<dbReference type="NCBIfam" id="TIGR00254">
    <property type="entry name" value="GGDEF"/>
    <property type="match status" value="1"/>
</dbReference>
<feature type="domain" description="PAS" evidence="3">
    <location>
        <begin position="375"/>
        <end position="419"/>
    </location>
</feature>
<evidence type="ECO:0000256" key="2">
    <source>
        <dbReference type="SAM" id="Phobius"/>
    </source>
</evidence>
<comment type="cofactor">
    <cofactor evidence="1">
        <name>Mg(2+)</name>
        <dbReference type="ChEBI" id="CHEBI:18420"/>
    </cofactor>
</comment>
<dbReference type="InterPro" id="IPR035965">
    <property type="entry name" value="PAS-like_dom_sf"/>
</dbReference>
<dbReference type="Pfam" id="PF08447">
    <property type="entry name" value="PAS_3"/>
    <property type="match status" value="1"/>
</dbReference>
<dbReference type="Gene3D" id="3.30.450.20">
    <property type="entry name" value="PAS domain"/>
    <property type="match status" value="3"/>
</dbReference>
<evidence type="ECO:0000259" key="5">
    <source>
        <dbReference type="PROSITE" id="PS50883"/>
    </source>
</evidence>
<dbReference type="GO" id="GO:0003824">
    <property type="term" value="F:catalytic activity"/>
    <property type="evidence" value="ECO:0007669"/>
    <property type="project" value="UniProtKB-ARBA"/>
</dbReference>
<evidence type="ECO:0000259" key="6">
    <source>
        <dbReference type="PROSITE" id="PS50887"/>
    </source>
</evidence>
<dbReference type="PANTHER" id="PTHR44757">
    <property type="entry name" value="DIGUANYLATE CYCLASE DGCP"/>
    <property type="match status" value="1"/>
</dbReference>
<feature type="domain" description="PAC" evidence="4">
    <location>
        <begin position="319"/>
        <end position="371"/>
    </location>
</feature>
<comment type="caution">
    <text evidence="7">The sequence shown here is derived from an EMBL/GenBank/DDBJ whole genome shotgun (WGS) entry which is preliminary data.</text>
</comment>
<dbReference type="EMBL" id="MVBK01000081">
    <property type="protein sequence ID" value="OOG22992.1"/>
    <property type="molecule type" value="Genomic_DNA"/>
</dbReference>
<dbReference type="PROSITE" id="PS50887">
    <property type="entry name" value="GGDEF"/>
    <property type="match status" value="1"/>
</dbReference>
<accession>A0A1V3NDP5</accession>
<feature type="transmembrane region" description="Helical" evidence="2">
    <location>
        <begin position="135"/>
        <end position="152"/>
    </location>
</feature>
<evidence type="ECO:0000259" key="3">
    <source>
        <dbReference type="PROSITE" id="PS50112"/>
    </source>
</evidence>
<dbReference type="AlphaFoldDB" id="A0A1V3NDP5"/>
<dbReference type="SMART" id="SM00091">
    <property type="entry name" value="PAS"/>
    <property type="match status" value="3"/>
</dbReference>
<feature type="transmembrane region" description="Helical" evidence="2">
    <location>
        <begin position="172"/>
        <end position="201"/>
    </location>
</feature>
<dbReference type="PANTHER" id="PTHR44757:SF2">
    <property type="entry name" value="BIOFILM ARCHITECTURE MAINTENANCE PROTEIN MBAA"/>
    <property type="match status" value="1"/>
</dbReference>
<reference evidence="7 8" key="1">
    <citation type="submission" date="2017-02" db="EMBL/GenBank/DDBJ databases">
        <title>Genomic diversity within the haloalkaliphilic genus Thioalkalivibrio.</title>
        <authorList>
            <person name="Ahn A.-C."/>
            <person name="Meier-Kolthoff J."/>
            <person name="Overmars L."/>
            <person name="Richter M."/>
            <person name="Woyke T."/>
            <person name="Sorokin D.Y."/>
            <person name="Muyzer G."/>
        </authorList>
    </citation>
    <scope>NUCLEOTIDE SEQUENCE [LARGE SCALE GENOMIC DNA]</scope>
    <source>
        <strain evidence="7 8">ALJD</strain>
    </source>
</reference>
<dbReference type="RefSeq" id="WP_077279611.1">
    <property type="nucleotide sequence ID" value="NZ_MVBK01000081.1"/>
</dbReference>
<keyword evidence="2" id="KW-1133">Transmembrane helix</keyword>
<dbReference type="FunFam" id="3.30.70.270:FF:000001">
    <property type="entry name" value="Diguanylate cyclase domain protein"/>
    <property type="match status" value="1"/>
</dbReference>
<keyword evidence="2" id="KW-0812">Transmembrane</keyword>
<feature type="domain" description="EAL" evidence="5">
    <location>
        <begin position="827"/>
        <end position="1075"/>
    </location>
</feature>
<dbReference type="Pfam" id="PF08448">
    <property type="entry name" value="PAS_4"/>
    <property type="match status" value="1"/>
</dbReference>
<dbReference type="InterPro" id="IPR000160">
    <property type="entry name" value="GGDEF_dom"/>
</dbReference>
<feature type="domain" description="GGDEF" evidence="6">
    <location>
        <begin position="683"/>
        <end position="816"/>
    </location>
</feature>
<dbReference type="Gene3D" id="3.30.70.270">
    <property type="match status" value="1"/>
</dbReference>
<dbReference type="InterPro" id="IPR000014">
    <property type="entry name" value="PAS"/>
</dbReference>
<dbReference type="PROSITE" id="PS50112">
    <property type="entry name" value="PAS"/>
    <property type="match status" value="2"/>
</dbReference>
<dbReference type="Pfam" id="PF00990">
    <property type="entry name" value="GGDEF"/>
    <property type="match status" value="1"/>
</dbReference>
<organism evidence="7 8">
    <name type="scientific">Thioalkalivibrio denitrificans</name>
    <dbReference type="NCBI Taxonomy" id="108003"/>
    <lineage>
        <taxon>Bacteria</taxon>
        <taxon>Pseudomonadati</taxon>
        <taxon>Pseudomonadota</taxon>
        <taxon>Gammaproteobacteria</taxon>
        <taxon>Chromatiales</taxon>
        <taxon>Ectothiorhodospiraceae</taxon>
        <taxon>Thioalkalivibrio</taxon>
    </lineage>
</organism>
<dbReference type="NCBIfam" id="TIGR00229">
    <property type="entry name" value="sensory_box"/>
    <property type="match status" value="1"/>
</dbReference>
<feature type="transmembrane region" description="Helical" evidence="2">
    <location>
        <begin position="102"/>
        <end position="123"/>
    </location>
</feature>
<dbReference type="STRING" id="108003.B1C78_13030"/>
<dbReference type="SUPFAM" id="SSF55073">
    <property type="entry name" value="Nucleotide cyclase"/>
    <property type="match status" value="1"/>
</dbReference>
<feature type="transmembrane region" description="Helical" evidence="2">
    <location>
        <begin position="42"/>
        <end position="59"/>
    </location>
</feature>
<dbReference type="InterPro" id="IPR013656">
    <property type="entry name" value="PAS_4"/>
</dbReference>
<dbReference type="SUPFAM" id="SSF141868">
    <property type="entry name" value="EAL domain-like"/>
    <property type="match status" value="1"/>
</dbReference>
<dbReference type="CDD" id="cd01949">
    <property type="entry name" value="GGDEF"/>
    <property type="match status" value="1"/>
</dbReference>
<evidence type="ECO:0000313" key="8">
    <source>
        <dbReference type="Proteomes" id="UP000189462"/>
    </source>
</evidence>
<dbReference type="CDD" id="cd00130">
    <property type="entry name" value="PAS"/>
    <property type="match status" value="3"/>
</dbReference>
<dbReference type="Pfam" id="PF00563">
    <property type="entry name" value="EAL"/>
    <property type="match status" value="1"/>
</dbReference>
<dbReference type="InterPro" id="IPR013655">
    <property type="entry name" value="PAS_fold_3"/>
</dbReference>
<dbReference type="InterPro" id="IPR043128">
    <property type="entry name" value="Rev_trsase/Diguanyl_cyclase"/>
</dbReference>
<keyword evidence="2" id="KW-0472">Membrane</keyword>
<keyword evidence="8" id="KW-1185">Reference proteome</keyword>
<dbReference type="InterPro" id="IPR001610">
    <property type="entry name" value="PAC"/>
</dbReference>
<evidence type="ECO:0000259" key="4">
    <source>
        <dbReference type="PROSITE" id="PS50113"/>
    </source>
</evidence>
<dbReference type="OrthoDB" id="9787514at2"/>
<feature type="transmembrane region" description="Helical" evidence="2">
    <location>
        <begin position="12"/>
        <end position="30"/>
    </location>
</feature>
<gene>
    <name evidence="7" type="ORF">B1C78_13030</name>
</gene>
<dbReference type="PROSITE" id="PS50883">
    <property type="entry name" value="EAL"/>
    <property type="match status" value="1"/>
</dbReference>
<dbReference type="Gene3D" id="3.20.20.450">
    <property type="entry name" value="EAL domain"/>
    <property type="match status" value="1"/>
</dbReference>
<proteinExistence type="predicted"/>
<evidence type="ECO:0000313" key="7">
    <source>
        <dbReference type="EMBL" id="OOG22992.1"/>
    </source>
</evidence>
<dbReference type="SUPFAM" id="SSF55785">
    <property type="entry name" value="PYP-like sensor domain (PAS domain)"/>
    <property type="match status" value="3"/>
</dbReference>
<name>A0A1V3NDP5_9GAMM</name>
<dbReference type="PROSITE" id="PS50113">
    <property type="entry name" value="PAC"/>
    <property type="match status" value="1"/>
</dbReference>
<protein>
    <submittedName>
        <fullName evidence="7">GGDEF domain-containing protein</fullName>
    </submittedName>
</protein>
<evidence type="ECO:0000256" key="1">
    <source>
        <dbReference type="ARBA" id="ARBA00001946"/>
    </source>
</evidence>
<dbReference type="InterPro" id="IPR035919">
    <property type="entry name" value="EAL_sf"/>
</dbReference>
<dbReference type="CDD" id="cd01948">
    <property type="entry name" value="EAL"/>
    <property type="match status" value="1"/>
</dbReference>